<dbReference type="Proteomes" id="UP001155145">
    <property type="component" value="Unassembled WGS sequence"/>
</dbReference>
<feature type="transmembrane region" description="Helical" evidence="1">
    <location>
        <begin position="6"/>
        <end position="26"/>
    </location>
</feature>
<evidence type="ECO:0000313" key="4">
    <source>
        <dbReference type="Proteomes" id="UP000829758"/>
    </source>
</evidence>
<evidence type="ECO:0000313" key="5">
    <source>
        <dbReference type="Proteomes" id="UP001155145"/>
    </source>
</evidence>
<evidence type="ECO:0000313" key="3">
    <source>
        <dbReference type="EMBL" id="UON92206.1"/>
    </source>
</evidence>
<gene>
    <name evidence="2" type="ORF">LJ755_15665</name>
    <name evidence="3" type="ORF">MUK71_00630</name>
</gene>
<dbReference type="Proteomes" id="UP000829758">
    <property type="component" value="Chromosome"/>
</dbReference>
<sequence>MPEAGPTLVLPLLLLAGVLAAGAAGLDRALRKRDGESLFWTGFIAFLGVLLTAAWGVSTGPGGTAAIGMLLVAGSTAAAAWLAGRHRARVRRLERKQRQAALAAVSGRHREILTRWSAYELDPWLAAEHPQLQDVRSPETRDFIRALKEAERLRPEVAAGADADDSAAYAEAVDRLEESLSRAEQAARGGRAA</sequence>
<dbReference type="AlphaFoldDB" id="A0A9X1MAA2"/>
<dbReference type="RefSeq" id="WP_227929683.1">
    <property type="nucleotide sequence ID" value="NZ_CP094984.1"/>
</dbReference>
<keyword evidence="1" id="KW-0812">Transmembrane</keyword>
<feature type="transmembrane region" description="Helical" evidence="1">
    <location>
        <begin position="63"/>
        <end position="83"/>
    </location>
</feature>
<proteinExistence type="predicted"/>
<protein>
    <submittedName>
        <fullName evidence="2">Uncharacterized protein</fullName>
    </submittedName>
</protein>
<keyword evidence="1" id="KW-1133">Transmembrane helix</keyword>
<feature type="transmembrane region" description="Helical" evidence="1">
    <location>
        <begin position="38"/>
        <end position="57"/>
    </location>
</feature>
<name>A0A9X1MAA2_9MICC</name>
<evidence type="ECO:0000256" key="1">
    <source>
        <dbReference type="SAM" id="Phobius"/>
    </source>
</evidence>
<keyword evidence="1" id="KW-0472">Membrane</keyword>
<reference evidence="2" key="1">
    <citation type="submission" date="2021-10" db="EMBL/GenBank/DDBJ databases">
        <title>Novel species in genus Arthrobacter.</title>
        <authorList>
            <person name="Liu Y."/>
        </authorList>
    </citation>
    <scope>NUCLEOTIDE SEQUENCE</scope>
    <source>
        <strain evidence="4">zg-Y462</strain>
        <strain evidence="2">Zg-Y462</strain>
    </source>
</reference>
<accession>A0A9X1MAA2</accession>
<dbReference type="EMBL" id="JAJFZT010000012">
    <property type="protein sequence ID" value="MCC3274161.1"/>
    <property type="molecule type" value="Genomic_DNA"/>
</dbReference>
<dbReference type="EMBL" id="CP094984">
    <property type="protein sequence ID" value="UON92206.1"/>
    <property type="molecule type" value="Genomic_DNA"/>
</dbReference>
<keyword evidence="4" id="KW-1185">Reference proteome</keyword>
<evidence type="ECO:0000313" key="2">
    <source>
        <dbReference type="EMBL" id="MCC3274161.1"/>
    </source>
</evidence>
<organism evidence="2 5">
    <name type="scientific">Arthrobacter zhangbolii</name>
    <dbReference type="NCBI Taxonomy" id="2886936"/>
    <lineage>
        <taxon>Bacteria</taxon>
        <taxon>Bacillati</taxon>
        <taxon>Actinomycetota</taxon>
        <taxon>Actinomycetes</taxon>
        <taxon>Micrococcales</taxon>
        <taxon>Micrococcaceae</taxon>
        <taxon>Arthrobacter</taxon>
    </lineage>
</organism>